<comment type="caution">
    <text evidence="11">The sequence shown here is derived from an EMBL/GenBank/DDBJ whole genome shotgun (WGS) entry which is preliminary data.</text>
</comment>
<keyword evidence="8" id="KW-0732">Signal</keyword>
<dbReference type="CDD" id="cd06257">
    <property type="entry name" value="DnaJ"/>
    <property type="match status" value="1"/>
</dbReference>
<dbReference type="InterPro" id="IPR001623">
    <property type="entry name" value="DnaJ_domain"/>
</dbReference>
<dbReference type="GO" id="GO:0030544">
    <property type="term" value="F:Hsp70 protein binding"/>
    <property type="evidence" value="ECO:0007669"/>
    <property type="project" value="InterPro"/>
</dbReference>
<accession>A0A1Y2EB87</accession>
<feature type="signal peptide" evidence="8">
    <location>
        <begin position="1"/>
        <end position="20"/>
    </location>
</feature>
<dbReference type="SUPFAM" id="SSF46565">
    <property type="entry name" value="Chaperone J-domain"/>
    <property type="match status" value="1"/>
</dbReference>
<dbReference type="InterPro" id="IPR001305">
    <property type="entry name" value="HSP_DnaJ_Cys-rich_dom"/>
</dbReference>
<dbReference type="OrthoDB" id="550424at2759"/>
<dbReference type="STRING" id="1141098.A0A1Y2EB87"/>
<dbReference type="Proteomes" id="UP000193689">
    <property type="component" value="Unassembled WGS sequence"/>
</dbReference>
<dbReference type="GeneID" id="63773416"/>
<protein>
    <recommendedName>
        <fullName evidence="13">DnaJ domain-containing protein</fullName>
    </recommendedName>
</protein>
<dbReference type="FunFam" id="2.10.230.10:FF:000001">
    <property type="entry name" value="DnaJ subfamily A member 2"/>
    <property type="match status" value="1"/>
</dbReference>
<evidence type="ECO:0000256" key="2">
    <source>
        <dbReference type="ARBA" id="ARBA00022737"/>
    </source>
</evidence>
<feature type="zinc finger region" description="CR-type" evidence="6">
    <location>
        <begin position="143"/>
        <end position="225"/>
    </location>
</feature>
<feature type="domain" description="J" evidence="9">
    <location>
        <begin position="23"/>
        <end position="88"/>
    </location>
</feature>
<feature type="domain" description="CR-type" evidence="10">
    <location>
        <begin position="143"/>
        <end position="225"/>
    </location>
</feature>
<evidence type="ECO:0000313" key="12">
    <source>
        <dbReference type="Proteomes" id="UP000193689"/>
    </source>
</evidence>
<dbReference type="RefSeq" id="XP_040719115.1">
    <property type="nucleotide sequence ID" value="XM_040857204.1"/>
</dbReference>
<reference evidence="11 12" key="1">
    <citation type="submission" date="2016-07" db="EMBL/GenBank/DDBJ databases">
        <title>Pervasive Adenine N6-methylation of Active Genes in Fungi.</title>
        <authorList>
            <consortium name="DOE Joint Genome Institute"/>
            <person name="Mondo S.J."/>
            <person name="Dannebaum R.O."/>
            <person name="Kuo R.C."/>
            <person name="Labutti K."/>
            <person name="Haridas S."/>
            <person name="Kuo A."/>
            <person name="Salamov A."/>
            <person name="Ahrendt S.R."/>
            <person name="Lipzen A."/>
            <person name="Sullivan W."/>
            <person name="Andreopoulos W.B."/>
            <person name="Clum A."/>
            <person name="Lindquist E."/>
            <person name="Daum C."/>
            <person name="Ramamoorthy G.K."/>
            <person name="Gryganskyi A."/>
            <person name="Culley D."/>
            <person name="Magnuson J.K."/>
            <person name="James T.Y."/>
            <person name="O'Malley M.A."/>
            <person name="Stajich J.E."/>
            <person name="Spatafora J.W."/>
            <person name="Visel A."/>
            <person name="Grigoriev I.V."/>
        </authorList>
    </citation>
    <scope>NUCLEOTIDE SEQUENCE [LARGE SCALE GENOMIC DNA]</scope>
    <source>
        <strain evidence="11 12">CBS 129021</strain>
    </source>
</reference>
<dbReference type="PROSITE" id="PS50076">
    <property type="entry name" value="DNAJ_2"/>
    <property type="match status" value="1"/>
</dbReference>
<dbReference type="Pfam" id="PF00684">
    <property type="entry name" value="DnaJ_CXXCXGXG"/>
    <property type="match status" value="1"/>
</dbReference>
<dbReference type="InterPro" id="IPR036869">
    <property type="entry name" value="J_dom_sf"/>
</dbReference>
<keyword evidence="12" id="KW-1185">Reference proteome</keyword>
<evidence type="ECO:0000259" key="9">
    <source>
        <dbReference type="PROSITE" id="PS50076"/>
    </source>
</evidence>
<dbReference type="SMART" id="SM00271">
    <property type="entry name" value="DnaJ"/>
    <property type="match status" value="1"/>
</dbReference>
<keyword evidence="4 6" id="KW-0862">Zinc</keyword>
<gene>
    <name evidence="11" type="ORF">BCR38DRAFT_363545</name>
</gene>
<dbReference type="EMBL" id="MCFJ01000003">
    <property type="protein sequence ID" value="ORY68828.1"/>
    <property type="molecule type" value="Genomic_DNA"/>
</dbReference>
<dbReference type="SUPFAM" id="SSF57938">
    <property type="entry name" value="DnaJ/Hsp40 cysteine-rich domain"/>
    <property type="match status" value="1"/>
</dbReference>
<keyword evidence="3 6" id="KW-0863">Zinc-finger</keyword>
<keyword evidence="2" id="KW-0677">Repeat</keyword>
<dbReference type="PRINTS" id="PR00625">
    <property type="entry name" value="JDOMAIN"/>
</dbReference>
<dbReference type="GO" id="GO:0051082">
    <property type="term" value="F:unfolded protein binding"/>
    <property type="evidence" value="ECO:0007669"/>
    <property type="project" value="InterPro"/>
</dbReference>
<dbReference type="InParanoid" id="A0A1Y2EB87"/>
<organism evidence="11 12">
    <name type="scientific">Pseudomassariella vexata</name>
    <dbReference type="NCBI Taxonomy" id="1141098"/>
    <lineage>
        <taxon>Eukaryota</taxon>
        <taxon>Fungi</taxon>
        <taxon>Dikarya</taxon>
        <taxon>Ascomycota</taxon>
        <taxon>Pezizomycotina</taxon>
        <taxon>Sordariomycetes</taxon>
        <taxon>Xylariomycetidae</taxon>
        <taxon>Amphisphaeriales</taxon>
        <taxon>Pseudomassariaceae</taxon>
        <taxon>Pseudomassariella</taxon>
    </lineage>
</organism>
<evidence type="ECO:0000259" key="10">
    <source>
        <dbReference type="PROSITE" id="PS51188"/>
    </source>
</evidence>
<feature type="chain" id="PRO_5012463400" description="DnaJ domain-containing protein" evidence="8">
    <location>
        <begin position="21"/>
        <end position="416"/>
    </location>
</feature>
<keyword evidence="1 6" id="KW-0479">Metal-binding</keyword>
<dbReference type="CDD" id="cd10747">
    <property type="entry name" value="DnaJ_C"/>
    <property type="match status" value="1"/>
</dbReference>
<dbReference type="CDD" id="cd10719">
    <property type="entry name" value="DnaJ_zf"/>
    <property type="match status" value="1"/>
</dbReference>
<evidence type="ECO:0000313" key="11">
    <source>
        <dbReference type="EMBL" id="ORY68828.1"/>
    </source>
</evidence>
<dbReference type="GO" id="GO:0008270">
    <property type="term" value="F:zinc ion binding"/>
    <property type="evidence" value="ECO:0007669"/>
    <property type="project" value="UniProtKB-KW"/>
</dbReference>
<proteinExistence type="predicted"/>
<name>A0A1Y2EB87_9PEZI</name>
<dbReference type="Gene3D" id="2.10.230.10">
    <property type="entry name" value="Heat shock protein DnaJ, cysteine-rich domain"/>
    <property type="match status" value="1"/>
</dbReference>
<dbReference type="InterPro" id="IPR036410">
    <property type="entry name" value="HSP_DnaJ_Cys-rich_dom_sf"/>
</dbReference>
<dbReference type="SUPFAM" id="SSF49493">
    <property type="entry name" value="HSP40/DnaJ peptide-binding domain"/>
    <property type="match status" value="2"/>
</dbReference>
<dbReference type="InterPro" id="IPR018253">
    <property type="entry name" value="DnaJ_domain_CS"/>
</dbReference>
<keyword evidence="5" id="KW-0143">Chaperone</keyword>
<evidence type="ECO:0000256" key="4">
    <source>
        <dbReference type="ARBA" id="ARBA00022833"/>
    </source>
</evidence>
<dbReference type="GO" id="GO:0006457">
    <property type="term" value="P:protein folding"/>
    <property type="evidence" value="ECO:0007669"/>
    <property type="project" value="InterPro"/>
</dbReference>
<feature type="region of interest" description="Disordered" evidence="7">
    <location>
        <begin position="396"/>
        <end position="416"/>
    </location>
</feature>
<dbReference type="Gene3D" id="1.10.287.110">
    <property type="entry name" value="DnaJ domain"/>
    <property type="match status" value="1"/>
</dbReference>
<evidence type="ECO:0000256" key="1">
    <source>
        <dbReference type="ARBA" id="ARBA00022723"/>
    </source>
</evidence>
<sequence length="416" mass="47299">MLFHGAALLFLLAFVQLALCVEDYYKILGLNKQASDKQIKSAYRQLSKKYHPDKNPNDDTAKDKFVEVSEAYEALIDPESRQIYDKYGHEGLKQRGQQGGHHHDPFDLFSRFFGGGGHYQRGQPRGHNIEIKVAISLRDFYNGRDTEFQWEKQQICEECAGTGSSDGVVDTCHHCGGHGVRIIKHQLAPGMFQQVQTQCDQCGGRGKTIKHKCPVCGGNRVVRQTITVPLHIDRGAARDSKIVYENEADASPDYIAGDLIVTLVEKEPDIEQDNPEHVDGVFFRRRGDDLFWREVLSLREAWMGDWTRNLTHLDGHIVRLGRKRGEVVQPGQVDTIEGEGMPVWHEDGDSVYHETQFGRLFIEYIVVLPDQIESGMEKEFWALWQKWRGKIGVDLHKDSGRPETPIPAGSEQHDEL</sequence>
<evidence type="ECO:0000256" key="8">
    <source>
        <dbReference type="SAM" id="SignalP"/>
    </source>
</evidence>
<dbReference type="PROSITE" id="PS51188">
    <property type="entry name" value="ZF_CR"/>
    <property type="match status" value="1"/>
</dbReference>
<dbReference type="Pfam" id="PF00226">
    <property type="entry name" value="DnaJ"/>
    <property type="match status" value="1"/>
</dbReference>
<evidence type="ECO:0000256" key="3">
    <source>
        <dbReference type="ARBA" id="ARBA00022771"/>
    </source>
</evidence>
<dbReference type="Pfam" id="PF01556">
    <property type="entry name" value="DnaJ_C"/>
    <property type="match status" value="1"/>
</dbReference>
<dbReference type="PROSITE" id="PS00636">
    <property type="entry name" value="DNAJ_1"/>
    <property type="match status" value="1"/>
</dbReference>
<dbReference type="Gene3D" id="2.60.260.20">
    <property type="entry name" value="Urease metallochaperone UreE, N-terminal domain"/>
    <property type="match status" value="2"/>
</dbReference>
<dbReference type="PANTHER" id="PTHR43888">
    <property type="entry name" value="DNAJ-LIKE-2, ISOFORM A-RELATED"/>
    <property type="match status" value="1"/>
</dbReference>
<dbReference type="InterPro" id="IPR002939">
    <property type="entry name" value="DnaJ_C"/>
</dbReference>
<dbReference type="InterPro" id="IPR008971">
    <property type="entry name" value="HSP40/DnaJ_pept-bd"/>
</dbReference>
<dbReference type="InterPro" id="IPR044713">
    <property type="entry name" value="DNJA1/2-like"/>
</dbReference>
<dbReference type="AlphaFoldDB" id="A0A1Y2EB87"/>
<evidence type="ECO:0000256" key="7">
    <source>
        <dbReference type="SAM" id="MobiDB-lite"/>
    </source>
</evidence>
<evidence type="ECO:0000256" key="6">
    <source>
        <dbReference type="PROSITE-ProRule" id="PRU00546"/>
    </source>
</evidence>
<evidence type="ECO:0000256" key="5">
    <source>
        <dbReference type="ARBA" id="ARBA00023186"/>
    </source>
</evidence>
<dbReference type="FunCoup" id="A0A1Y2EB87">
    <property type="interactions" value="440"/>
</dbReference>
<evidence type="ECO:0008006" key="13">
    <source>
        <dbReference type="Google" id="ProtNLM"/>
    </source>
</evidence>